<feature type="compositionally biased region" description="Basic and acidic residues" evidence="4">
    <location>
        <begin position="68"/>
        <end position="83"/>
    </location>
</feature>
<dbReference type="AlphaFoldDB" id="A0A811MRX6"/>
<evidence type="ECO:0000313" key="6">
    <source>
        <dbReference type="Proteomes" id="UP000604825"/>
    </source>
</evidence>
<evidence type="ECO:0000256" key="3">
    <source>
        <dbReference type="SAM" id="Coils"/>
    </source>
</evidence>
<dbReference type="GO" id="GO:0009904">
    <property type="term" value="P:chloroplast accumulation movement"/>
    <property type="evidence" value="ECO:0007669"/>
    <property type="project" value="TreeGrafter"/>
</dbReference>
<organism evidence="5 6">
    <name type="scientific">Miscanthus lutarioriparius</name>
    <dbReference type="NCBI Taxonomy" id="422564"/>
    <lineage>
        <taxon>Eukaryota</taxon>
        <taxon>Viridiplantae</taxon>
        <taxon>Streptophyta</taxon>
        <taxon>Embryophyta</taxon>
        <taxon>Tracheophyta</taxon>
        <taxon>Spermatophyta</taxon>
        <taxon>Magnoliopsida</taxon>
        <taxon>Liliopsida</taxon>
        <taxon>Poales</taxon>
        <taxon>Poaceae</taxon>
        <taxon>PACMAD clade</taxon>
        <taxon>Panicoideae</taxon>
        <taxon>Andropogonodae</taxon>
        <taxon>Andropogoneae</taxon>
        <taxon>Saccharinae</taxon>
        <taxon>Miscanthus</taxon>
    </lineage>
</organism>
<comment type="similarity">
    <text evidence="1">Belongs to the WEB family.</text>
</comment>
<dbReference type="GO" id="GO:0009903">
    <property type="term" value="P:chloroplast avoidance movement"/>
    <property type="evidence" value="ECO:0007669"/>
    <property type="project" value="TreeGrafter"/>
</dbReference>
<evidence type="ECO:0000256" key="4">
    <source>
        <dbReference type="SAM" id="MobiDB-lite"/>
    </source>
</evidence>
<feature type="region of interest" description="Disordered" evidence="4">
    <location>
        <begin position="651"/>
        <end position="677"/>
    </location>
</feature>
<keyword evidence="2 3" id="KW-0175">Coiled coil</keyword>
<dbReference type="EMBL" id="CAJGYO010000002">
    <property type="protein sequence ID" value="CAD6211445.1"/>
    <property type="molecule type" value="Genomic_DNA"/>
</dbReference>
<evidence type="ECO:0000313" key="5">
    <source>
        <dbReference type="EMBL" id="CAD6211445.1"/>
    </source>
</evidence>
<proteinExistence type="inferred from homology"/>
<feature type="compositionally biased region" description="Basic and acidic residues" evidence="4">
    <location>
        <begin position="34"/>
        <end position="47"/>
    </location>
</feature>
<keyword evidence="6" id="KW-1185">Reference proteome</keyword>
<protein>
    <submittedName>
        <fullName evidence="5">Uncharacterized protein</fullName>
    </submittedName>
</protein>
<dbReference type="Pfam" id="PF05701">
    <property type="entry name" value="WEMBL"/>
    <property type="match status" value="1"/>
</dbReference>
<evidence type="ECO:0000256" key="2">
    <source>
        <dbReference type="ARBA" id="ARBA00023054"/>
    </source>
</evidence>
<reference evidence="5" key="1">
    <citation type="submission" date="2020-10" db="EMBL/GenBank/DDBJ databases">
        <authorList>
            <person name="Han B."/>
            <person name="Lu T."/>
            <person name="Zhao Q."/>
            <person name="Huang X."/>
            <person name="Zhao Y."/>
        </authorList>
    </citation>
    <scope>NUCLEOTIDE SEQUENCE</scope>
</reference>
<dbReference type="PANTHER" id="PTHR32054:SF31">
    <property type="entry name" value="PROTEIN WEAK CHLOROPLAST MOVEMENT UNDER BLUE LIGHT 1"/>
    <property type="match status" value="1"/>
</dbReference>
<feature type="coiled-coil region" evidence="3">
    <location>
        <begin position="442"/>
        <end position="571"/>
    </location>
</feature>
<comment type="caution">
    <text evidence="5">The sequence shown here is derived from an EMBL/GenBank/DDBJ whole genome shotgun (WGS) entry which is preliminary data.</text>
</comment>
<feature type="region of interest" description="Disordered" evidence="4">
    <location>
        <begin position="1"/>
        <end position="94"/>
    </location>
</feature>
<name>A0A811MRX6_9POAL</name>
<dbReference type="Proteomes" id="UP000604825">
    <property type="component" value="Unassembled WGS sequence"/>
</dbReference>
<sequence length="784" mass="87637">MEPLDSNGHGETGPQNAENIAPVSVKSPDTSLEIQEKLPHNLTEHQEVLGSPVGHAGSLSPEILSHIESARASDDSSKDEGDHAGPTNKDGVEIISENGFTGASIMPTAEMKSEEDNMYHHENIAVTPKKKAESVKGSEGSYRGLVDTSAPFESVKEAVTKFGAIVDWKAYRAQSLERRRVMQLELEKVQQEIPQFKEDWETAEVAKSHVIEELERTNRLVDELKHKLERAQLEVDQAKQDSELALLRAQEMEQGIDDEASVIAQTQLAVAKERHEKAVEELKLLKEELRSTHEQYAVLATERDVAIKRAKEVVCAAKDTEKQVEELTLELIASKESLELSHASHHEAEEHRLGAALAKEQDFLAWEKELQEAQAELHQLNEQIASKTNVESEADENERKLLSLKSALAAYVENKLNEEAGMVQEQGSDEAKEISRSIKEALASKRKELAEFKGKLENARNEANLVRVIAESLSSELDREKALLATLQQSEGMASITVSSLEAELDRTKQEIEMVHKKEAETREKMAELPRMLQHAAQEAEDAKMAAHLAQEELRKAKEDAEQTKASATTADTRLRAVLKEIEASKESERLAIVAAQAMQDSKETGSIGASPRGVTLPISEYHALSKRVHEAEEHANERVAAALAQIELAKESESRNLERLQEASRDMDEKKSDLQIALERAERANEGKLGAEQELRRWRAEHVQRRKAHEAAQHAVSPVRTPPRMFVEQKGSYQEENELLTDPKLHKSTGSMDQFVSDEKLRKKKSFFQQMSTLLSRKAQTQT</sequence>
<dbReference type="PANTHER" id="PTHR32054">
    <property type="entry name" value="HEAVY CHAIN, PUTATIVE, EXPRESSED-RELATED-RELATED"/>
    <property type="match status" value="1"/>
</dbReference>
<dbReference type="OrthoDB" id="1931671at2759"/>
<dbReference type="InterPro" id="IPR008545">
    <property type="entry name" value="Web"/>
</dbReference>
<accession>A0A811MRX6</accession>
<dbReference type="GO" id="GO:0005829">
    <property type="term" value="C:cytosol"/>
    <property type="evidence" value="ECO:0007669"/>
    <property type="project" value="TreeGrafter"/>
</dbReference>
<gene>
    <name evidence="5" type="ORF">NCGR_LOCUS7415</name>
</gene>
<feature type="coiled-coil region" evidence="3">
    <location>
        <begin position="172"/>
        <end position="390"/>
    </location>
</feature>
<evidence type="ECO:0000256" key="1">
    <source>
        <dbReference type="ARBA" id="ARBA00005485"/>
    </source>
</evidence>